<reference evidence="1 2" key="1">
    <citation type="submission" date="2016-10" db="EMBL/GenBank/DDBJ databases">
        <authorList>
            <person name="de Groot N.N."/>
        </authorList>
    </citation>
    <scope>NUCLEOTIDE SEQUENCE [LARGE SCALE GENOMIC DNA]</scope>
    <source>
        <strain evidence="1 2">LMG 27731</strain>
    </source>
</reference>
<gene>
    <name evidence="1" type="ORF">SAMN05192563_1001527</name>
</gene>
<evidence type="ECO:0000313" key="1">
    <source>
        <dbReference type="EMBL" id="SFT50495.1"/>
    </source>
</evidence>
<evidence type="ECO:0000313" key="2">
    <source>
        <dbReference type="Proteomes" id="UP000198844"/>
    </source>
</evidence>
<dbReference type="AlphaFoldDB" id="A0A1I6YJ29"/>
<dbReference type="Gene3D" id="3.40.50.720">
    <property type="entry name" value="NAD(P)-binding Rossmann-like Domain"/>
    <property type="match status" value="1"/>
</dbReference>
<proteinExistence type="predicted"/>
<dbReference type="InterPro" id="IPR036291">
    <property type="entry name" value="NAD(P)-bd_dom_sf"/>
</dbReference>
<accession>A0A1I6YJ29</accession>
<name>A0A1I6YJ29_9BURK</name>
<organism evidence="1 2">
    <name type="scientific">Paraburkholderia aspalathi</name>
    <dbReference type="NCBI Taxonomy" id="1324617"/>
    <lineage>
        <taxon>Bacteria</taxon>
        <taxon>Pseudomonadati</taxon>
        <taxon>Pseudomonadota</taxon>
        <taxon>Betaproteobacteria</taxon>
        <taxon>Burkholderiales</taxon>
        <taxon>Burkholderiaceae</taxon>
        <taxon>Paraburkholderia</taxon>
    </lineage>
</organism>
<dbReference type="EMBL" id="FPBH01000001">
    <property type="protein sequence ID" value="SFT50495.1"/>
    <property type="molecule type" value="Genomic_DNA"/>
</dbReference>
<sequence>MRESDNDCYLGTSVFIDTDEALAKAGDLPEPLMPASSVQKKFSRDLSNFAESSIGRKSANEITVYKAVGTALEDLAAACAAR</sequence>
<dbReference type="Gene3D" id="3.30.1780.10">
    <property type="entry name" value="ornithine cyclodeaminase, domain 1"/>
    <property type="match status" value="1"/>
</dbReference>
<dbReference type="InterPro" id="IPR023401">
    <property type="entry name" value="ODC_N"/>
</dbReference>
<dbReference type="SUPFAM" id="SSF51735">
    <property type="entry name" value="NAD(P)-binding Rossmann-fold domains"/>
    <property type="match status" value="1"/>
</dbReference>
<protein>
    <submittedName>
        <fullName evidence="1">Ornithine cyclodeaminase</fullName>
    </submittedName>
</protein>
<dbReference type="Proteomes" id="UP000198844">
    <property type="component" value="Unassembled WGS sequence"/>
</dbReference>